<dbReference type="EMBL" id="JAACJL010000059">
    <property type="protein sequence ID" value="KAF4610093.1"/>
    <property type="molecule type" value="Genomic_DNA"/>
</dbReference>
<evidence type="ECO:0000313" key="1">
    <source>
        <dbReference type="EMBL" id="KAF4610093.1"/>
    </source>
</evidence>
<keyword evidence="2" id="KW-1185">Reference proteome</keyword>
<dbReference type="Gene3D" id="1.25.40.10">
    <property type="entry name" value="Tetratricopeptide repeat domain"/>
    <property type="match status" value="2"/>
</dbReference>
<dbReference type="SMART" id="SM00028">
    <property type="entry name" value="TPR"/>
    <property type="match status" value="4"/>
</dbReference>
<dbReference type="InterPro" id="IPR019734">
    <property type="entry name" value="TPR_rpt"/>
</dbReference>
<dbReference type="InterPro" id="IPR011990">
    <property type="entry name" value="TPR-like_helical_dom_sf"/>
</dbReference>
<evidence type="ECO:0000313" key="2">
    <source>
        <dbReference type="Proteomes" id="UP000521872"/>
    </source>
</evidence>
<dbReference type="Proteomes" id="UP000521872">
    <property type="component" value="Unassembled WGS sequence"/>
</dbReference>
<name>A0A8H4VI25_9AGAR</name>
<dbReference type="SUPFAM" id="SSF48452">
    <property type="entry name" value="TPR-like"/>
    <property type="match status" value="2"/>
</dbReference>
<organism evidence="1 2">
    <name type="scientific">Agrocybe pediades</name>
    <dbReference type="NCBI Taxonomy" id="84607"/>
    <lineage>
        <taxon>Eukaryota</taxon>
        <taxon>Fungi</taxon>
        <taxon>Dikarya</taxon>
        <taxon>Basidiomycota</taxon>
        <taxon>Agaricomycotina</taxon>
        <taxon>Agaricomycetes</taxon>
        <taxon>Agaricomycetidae</taxon>
        <taxon>Agaricales</taxon>
        <taxon>Agaricineae</taxon>
        <taxon>Strophariaceae</taxon>
        <taxon>Agrocybe</taxon>
    </lineage>
</organism>
<protein>
    <submittedName>
        <fullName evidence="1">Uncharacterized protein</fullName>
    </submittedName>
</protein>
<accession>A0A8H4VI25</accession>
<proteinExistence type="predicted"/>
<reference evidence="1 2" key="1">
    <citation type="submission" date="2019-12" db="EMBL/GenBank/DDBJ databases">
        <authorList>
            <person name="Floudas D."/>
            <person name="Bentzer J."/>
            <person name="Ahren D."/>
            <person name="Johansson T."/>
            <person name="Persson P."/>
            <person name="Tunlid A."/>
        </authorList>
    </citation>
    <scope>NUCLEOTIDE SEQUENCE [LARGE SCALE GENOMIC DNA]</scope>
    <source>
        <strain evidence="1 2">CBS 102.39</strain>
    </source>
</reference>
<dbReference type="AlphaFoldDB" id="A0A8H4VI25"/>
<comment type="caution">
    <text evidence="1">The sequence shown here is derived from an EMBL/GenBank/DDBJ whole genome shotgun (WGS) entry which is preliminary data.</text>
</comment>
<gene>
    <name evidence="1" type="ORF">D9613_010442</name>
</gene>
<sequence>MTDPLSITLAAITLGSALKDLTELALKLHGSFKKHAHNMRVAESLTADTLEIVQDIEKFYIAHGAVLDNLPDIRDAVARFSNDMQSVYDQCLPILRLGSSPESGLRKTLLKIEMWRSRKEVESKIRNLREQANMCYRRFTRHTQLGTVVAIGELKDAVSEGFSSAARQLSALKVSDENMIAFMGSIASVLSTLPSSVILSEDLVFTLYIRGHVGKIDDILKNLVSKQLFTVEAPDHNHAQPFAIQSSFPRRTPRAIEYVRGNTVTELVRLQQGLLNREAGGTPLQEGAWALHDLSLDLYRLRMYSESLILCTWSADLYRTLSISDRDVYAPPLAMAFFYLALLYYTTGDFAQAIAITTECLSLLKTCAPTFATEALTARMLSESAHFRRAIGEHSFASLQDAEDSVAMWERLGADEMFVIGSVPPGTYPNFGIMRLGIQDSVVHGYALALDAQRTYLYASQKYQAALDVGKKALRLFRSLAQCYEHVEIQSQVATLCQFLCDDVFRDVIPLSSALIYAQEAVQIWEDVNRVTRTKEACILNTIAMQTKILVEMGRPNEALTVFHKLARRVRFMSTNQRMYIHRLQDLASSLFDGMYYVEAATASRIIIGICHQGPDCLPISQRFMIDILLNHIESCYYANYLSEALLCSEEALAIAGQQRKEDTAFTQQYLACVYWADYLSLEAGYPDRALNQCQEALNIASPFSRYDSIRLDLIASKALAFLRLGQLSLAAATITEAYHLTDSTTLNLQEEGLYGKLLFTSALVHRCSGKQDDALTTIKAAIPIFKSMNWDTRLYLLSDVQADMGYDADSLSTAEEIVKSMEQRASLPPSIAYWYRESQYSLCLRLFLTGDFTRALQLILEVRAFYEWHAHSRNVWFINLARALRAEGILECASDRHAEGAAARTRLNELQQRLQATFPGLASQVDVALDYERNFFAWKRLLEKYPLSCSHWVEDGVIGTGQEYTITHSHPTTSV</sequence>